<protein>
    <recommendedName>
        <fullName evidence="4">Major fimbrial subunit protein N-terminal domain-containing protein</fullName>
    </recommendedName>
</protein>
<feature type="signal peptide" evidence="1">
    <location>
        <begin position="1"/>
        <end position="19"/>
    </location>
</feature>
<evidence type="ECO:0000313" key="2">
    <source>
        <dbReference type="EMBL" id="TXJ62351.1"/>
    </source>
</evidence>
<accession>A0A5C8GKR4</accession>
<comment type="caution">
    <text evidence="2">The sequence shown here is derived from an EMBL/GenBank/DDBJ whole genome shotgun (WGS) entry which is preliminary data.</text>
</comment>
<gene>
    <name evidence="2" type="ORF">ETF27_04950</name>
</gene>
<dbReference type="AlphaFoldDB" id="A0A5C8GKR4"/>
<dbReference type="OrthoDB" id="1108274at2"/>
<proteinExistence type="predicted"/>
<evidence type="ECO:0008006" key="4">
    <source>
        <dbReference type="Google" id="ProtNLM"/>
    </source>
</evidence>
<name>A0A5C8GKR4_9BACT</name>
<evidence type="ECO:0000256" key="1">
    <source>
        <dbReference type="SAM" id="SignalP"/>
    </source>
</evidence>
<dbReference type="RefSeq" id="WP_147785560.1">
    <property type="nucleotide sequence ID" value="NZ_SDIK01000033.1"/>
</dbReference>
<dbReference type="EMBL" id="SDIK01000033">
    <property type="protein sequence ID" value="TXJ62351.1"/>
    <property type="molecule type" value="Genomic_DNA"/>
</dbReference>
<dbReference type="Proteomes" id="UP000321612">
    <property type="component" value="Unassembled WGS sequence"/>
</dbReference>
<organism evidence="2 3">
    <name type="scientific">Prevotella brunnea</name>
    <dbReference type="NCBI Taxonomy" id="2508867"/>
    <lineage>
        <taxon>Bacteria</taxon>
        <taxon>Pseudomonadati</taxon>
        <taxon>Bacteroidota</taxon>
        <taxon>Bacteroidia</taxon>
        <taxon>Bacteroidales</taxon>
        <taxon>Prevotellaceae</taxon>
        <taxon>Prevotella</taxon>
    </lineage>
</organism>
<dbReference type="PROSITE" id="PS51257">
    <property type="entry name" value="PROKAR_LIPOPROTEIN"/>
    <property type="match status" value="1"/>
</dbReference>
<keyword evidence="1" id="KW-0732">Signal</keyword>
<feature type="chain" id="PRO_5022916732" description="Major fimbrial subunit protein N-terminal domain-containing protein" evidence="1">
    <location>
        <begin position="20"/>
        <end position="497"/>
    </location>
</feature>
<reference evidence="3" key="1">
    <citation type="submission" date="2019-05" db="EMBL/GenBank/DDBJ databases">
        <title>Prevotella brunnea sp. nov., isolated from a wound of a patient.</title>
        <authorList>
            <person name="Buhl M."/>
        </authorList>
    </citation>
    <scope>NUCLEOTIDE SEQUENCE [LARGE SCALE GENOMIC DNA]</scope>
    <source>
        <strain evidence="3">A2672</strain>
    </source>
</reference>
<keyword evidence="3" id="KW-1185">Reference proteome</keyword>
<evidence type="ECO:0000313" key="3">
    <source>
        <dbReference type="Proteomes" id="UP000321612"/>
    </source>
</evidence>
<sequence>MKKIFIVAGVMLLTLGACTNESLLPDNTNDNGVTKTRSARMSFNVTLPGGDPITYAEIQTAIEKKVERLDIYQFGEGTDGRLEAVFNNVQLTSAATGYSVSLDTEGSGKKQFMFVANNQGSNNGSAPSIENLANGTITAGEFMKKITKELGDKQLNGAPLLMTAHLEDVEVKTGTVGKKAELERIMSRIDIKNYEPKLTITRVRLEQVPDRSFLFNQAATTQHPTGMKWITLPEVKLPTQATTVGSSDPVEMEKVAATSTDIAHTDYKHVFYPYVSDDITEETQAPLIVIEGILFKGDPNRESKVIYKKRLKIDGQSKFLGFKRNTRYTLLIKKAFRGEVDASIVVDKWNEETVEGVIKPVAPVAYELSDSHVYYTNFSWDADEQTLKLTKIIKDKESTSGYGINEASLYISCNVDWEYLVEGDAQAYDSEKQVNNWLTVYTRLRDMSIANGVFIKNELRFRATADNLTGQPRTVRLILRNKVDHNKQSIITITQEG</sequence>